<proteinExistence type="inferred from homology"/>
<accession>A0A1W1D9J5</accession>
<dbReference type="InterPro" id="IPR028978">
    <property type="entry name" value="Chorismate_lyase_/UTRA_dom_sf"/>
</dbReference>
<evidence type="ECO:0000256" key="1">
    <source>
        <dbReference type="ARBA" id="ARBA00022490"/>
    </source>
</evidence>
<evidence type="ECO:0000313" key="4">
    <source>
        <dbReference type="EMBL" id="SFV77278.1"/>
    </source>
</evidence>
<dbReference type="GO" id="GO:0005829">
    <property type="term" value="C:cytosol"/>
    <property type="evidence" value="ECO:0007669"/>
    <property type="project" value="TreeGrafter"/>
</dbReference>
<dbReference type="EMBL" id="FPHR01000021">
    <property type="protein sequence ID" value="SFV77278.1"/>
    <property type="molecule type" value="Genomic_DNA"/>
</dbReference>
<gene>
    <name evidence="4" type="ORF">MNB_SUP05-4-591</name>
</gene>
<dbReference type="EC" id="4.1.3.40" evidence="4"/>
<dbReference type="HAMAP" id="MF_01632">
    <property type="entry name" value="UbiC"/>
    <property type="match status" value="1"/>
</dbReference>
<evidence type="ECO:0000256" key="3">
    <source>
        <dbReference type="ARBA" id="ARBA00023239"/>
    </source>
</evidence>
<keyword evidence="4" id="KW-0670">Pyruvate</keyword>
<evidence type="ECO:0000256" key="2">
    <source>
        <dbReference type="ARBA" id="ARBA00022688"/>
    </source>
</evidence>
<dbReference type="InterPro" id="IPR007440">
    <property type="entry name" value="Chorismate--pyruvate_lyase"/>
</dbReference>
<dbReference type="GO" id="GO:0006744">
    <property type="term" value="P:ubiquinone biosynthetic process"/>
    <property type="evidence" value="ECO:0007669"/>
    <property type="project" value="UniProtKB-KW"/>
</dbReference>
<organism evidence="4">
    <name type="scientific">hydrothermal vent metagenome</name>
    <dbReference type="NCBI Taxonomy" id="652676"/>
    <lineage>
        <taxon>unclassified sequences</taxon>
        <taxon>metagenomes</taxon>
        <taxon>ecological metagenomes</taxon>
    </lineage>
</organism>
<dbReference type="SUPFAM" id="SSF64288">
    <property type="entry name" value="Chorismate lyase-like"/>
    <property type="match status" value="1"/>
</dbReference>
<dbReference type="PANTHER" id="PTHR38683:SF1">
    <property type="entry name" value="CHORISMATE PYRUVATE-LYASE"/>
    <property type="match status" value="1"/>
</dbReference>
<keyword evidence="1" id="KW-0963">Cytoplasm</keyword>
<sequence length="156" mass="17612">MIDTSKLIWQDLSCLKSAPKKTVEWLNDEASLTAKLKQKFSDFSVKVISQQQGQPHANEVEIINTKSECVIREVALLGNNKIVVYARSIIPLTSDTKDILNIGSKPLGEVLFNDTHIKRDSMQITQSDHIWGRRSAFTIGNSKILVSEFFMEDLYA</sequence>
<dbReference type="GO" id="GO:0008813">
    <property type="term" value="F:chorismate lyase activity"/>
    <property type="evidence" value="ECO:0007669"/>
    <property type="project" value="UniProtKB-EC"/>
</dbReference>
<keyword evidence="3 4" id="KW-0456">Lyase</keyword>
<reference evidence="4" key="1">
    <citation type="submission" date="2016-10" db="EMBL/GenBank/DDBJ databases">
        <authorList>
            <person name="de Groot N.N."/>
        </authorList>
    </citation>
    <scope>NUCLEOTIDE SEQUENCE</scope>
</reference>
<dbReference type="PANTHER" id="PTHR38683">
    <property type="entry name" value="CHORISMATE PYRUVATE-LYASE"/>
    <property type="match status" value="1"/>
</dbReference>
<name>A0A1W1D9J5_9ZZZZ</name>
<dbReference type="Gene3D" id="3.40.1410.10">
    <property type="entry name" value="Chorismate lyase-like"/>
    <property type="match status" value="1"/>
</dbReference>
<dbReference type="AlphaFoldDB" id="A0A1W1D9J5"/>
<keyword evidence="2" id="KW-0831">Ubiquinone biosynthesis</keyword>
<protein>
    <submittedName>
        <fullName evidence="4">Chorismate--pyruvate lyase</fullName>
        <ecNumber evidence="4">4.1.3.40</ecNumber>
    </submittedName>
</protein>
<dbReference type="Pfam" id="PF04345">
    <property type="entry name" value="Chor_lyase"/>
    <property type="match status" value="1"/>
</dbReference>